<dbReference type="RefSeq" id="WP_156016414.1">
    <property type="nucleotide sequence ID" value="NZ_WGGD01000005.1"/>
</dbReference>
<keyword evidence="2" id="KW-1185">Reference proteome</keyword>
<proteinExistence type="predicted"/>
<protein>
    <submittedName>
        <fullName evidence="1">Uncharacterized protein</fullName>
    </submittedName>
</protein>
<gene>
    <name evidence="1" type="ORF">GC250_04665</name>
</gene>
<evidence type="ECO:0000313" key="1">
    <source>
        <dbReference type="EMBL" id="MUN28745.1"/>
    </source>
</evidence>
<organism evidence="1 2">
    <name type="scientific">Sulfuracidifex metallicus DSM 6482 = JCM 9184</name>
    <dbReference type="NCBI Taxonomy" id="523847"/>
    <lineage>
        <taxon>Archaea</taxon>
        <taxon>Thermoproteota</taxon>
        <taxon>Thermoprotei</taxon>
        <taxon>Sulfolobales</taxon>
        <taxon>Sulfolobaceae</taxon>
        <taxon>Sulfuracidifex</taxon>
    </lineage>
</organism>
<evidence type="ECO:0000313" key="2">
    <source>
        <dbReference type="Proteomes" id="UP000470772"/>
    </source>
</evidence>
<name>A0A6A9QN97_SULME</name>
<comment type="caution">
    <text evidence="1">The sequence shown here is derived from an EMBL/GenBank/DDBJ whole genome shotgun (WGS) entry which is preliminary data.</text>
</comment>
<dbReference type="Proteomes" id="UP000470772">
    <property type="component" value="Unassembled WGS sequence"/>
</dbReference>
<accession>A0A6A9QN97</accession>
<reference evidence="1 2" key="1">
    <citation type="submission" date="2019-10" db="EMBL/GenBank/DDBJ databases">
        <title>Sequencing and Assembly of Multiple Reported Metal-Biooxidizing Members of the Extremely Thermoacidophilic Archaeal Family Sulfolobaceae.</title>
        <authorList>
            <person name="Counts J.A."/>
            <person name="Kelly R.M."/>
        </authorList>
    </citation>
    <scope>NUCLEOTIDE SEQUENCE [LARGE SCALE GENOMIC DNA]</scope>
    <source>
        <strain evidence="1 2">DSM 6482</strain>
    </source>
</reference>
<sequence length="222" mass="24963">MQLQIGYSLDEELSPIIPVLKGEVKSDIELAPIKVKGDELKFKINDLDLSFLPLPLLNFVSGVKLLSNGAFIVNRLGIKRIINKDPISSICVRGSNSTEYYFIKMMLSQKISPIISESEKCTGESTISFSGYDISIDSLWEKHCKDCPIILDLIGSLKLDINILSKLKVIIRESARLQEERGVIGKFSKELGLKGRESVKNFFELCYKKKICTINFDSIQII</sequence>
<dbReference type="AlphaFoldDB" id="A0A6A9QN97"/>
<dbReference type="EMBL" id="WGGD01000005">
    <property type="protein sequence ID" value="MUN28745.1"/>
    <property type="molecule type" value="Genomic_DNA"/>
</dbReference>